<dbReference type="RefSeq" id="WP_196201363.1">
    <property type="nucleotide sequence ID" value="NZ_JADPUN010000131.1"/>
</dbReference>
<evidence type="ECO:0008006" key="4">
    <source>
        <dbReference type="Google" id="ProtNLM"/>
    </source>
</evidence>
<dbReference type="EMBL" id="JADPUN010000131">
    <property type="protein sequence ID" value="MBF9129737.1"/>
    <property type="molecule type" value="Genomic_DNA"/>
</dbReference>
<proteinExistence type="predicted"/>
<keyword evidence="1" id="KW-0472">Membrane</keyword>
<evidence type="ECO:0000313" key="3">
    <source>
        <dbReference type="Proteomes" id="UP000638560"/>
    </source>
</evidence>
<sequence>MGILSKISQWRAKVFVWVGLPILVGIGVLTARDLVPAWQARSGGGTAGVFTAVQEDCSGRDCSWHGDFVSEDGTRRASVILYDAPEGLGEGDTTAARDTGARKGVFSEAGGSTWLLVTGLTLAGGVAAGVWVTIVLRTVRRRREASQDRVAAGAVRDERVVLPAYGPDGAGRDRS</sequence>
<evidence type="ECO:0000256" key="1">
    <source>
        <dbReference type="SAM" id="Phobius"/>
    </source>
</evidence>
<reference evidence="2 3" key="1">
    <citation type="submission" date="2020-11" db="EMBL/GenBank/DDBJ databases">
        <title>A novel isolate from a Black sea contaminated sediment with potential to produce alkanes: Plantactinospora alkalitolerans sp. nov.</title>
        <authorList>
            <person name="Carro L."/>
            <person name="Veyisoglu A."/>
            <person name="Guven K."/>
            <person name="Schumann P."/>
            <person name="Klenk H.-P."/>
            <person name="Sahin N."/>
        </authorList>
    </citation>
    <scope>NUCLEOTIDE SEQUENCE [LARGE SCALE GENOMIC DNA]</scope>
    <source>
        <strain evidence="2 3">S1510</strain>
    </source>
</reference>
<evidence type="ECO:0000313" key="2">
    <source>
        <dbReference type="EMBL" id="MBF9129737.1"/>
    </source>
</evidence>
<keyword evidence="1" id="KW-1133">Transmembrane helix</keyword>
<feature type="transmembrane region" description="Helical" evidence="1">
    <location>
        <begin position="12"/>
        <end position="31"/>
    </location>
</feature>
<name>A0ABS0GU59_9ACTN</name>
<protein>
    <recommendedName>
        <fullName evidence="4">Integral membrane protein</fullName>
    </recommendedName>
</protein>
<organism evidence="2 3">
    <name type="scientific">Plantactinospora alkalitolerans</name>
    <dbReference type="NCBI Taxonomy" id="2789879"/>
    <lineage>
        <taxon>Bacteria</taxon>
        <taxon>Bacillati</taxon>
        <taxon>Actinomycetota</taxon>
        <taxon>Actinomycetes</taxon>
        <taxon>Micromonosporales</taxon>
        <taxon>Micromonosporaceae</taxon>
        <taxon>Plantactinospora</taxon>
    </lineage>
</organism>
<dbReference type="Proteomes" id="UP000638560">
    <property type="component" value="Unassembled WGS sequence"/>
</dbReference>
<keyword evidence="1" id="KW-0812">Transmembrane</keyword>
<comment type="caution">
    <text evidence="2">The sequence shown here is derived from an EMBL/GenBank/DDBJ whole genome shotgun (WGS) entry which is preliminary data.</text>
</comment>
<accession>A0ABS0GU59</accession>
<gene>
    <name evidence="2" type="ORF">I0C86_12320</name>
</gene>
<keyword evidence="3" id="KW-1185">Reference proteome</keyword>
<feature type="transmembrane region" description="Helical" evidence="1">
    <location>
        <begin position="114"/>
        <end position="136"/>
    </location>
</feature>